<comment type="caution">
    <text evidence="12">Was originally thought to be a dihydrodipicolinate reductase (DHDPR), catalyzing the conversion of dihydrodipicolinate to tetrahydrodipicolinate. However, it was shown in E.coli that the substrate of the enzymatic reaction is not dihydrodipicolinate (DHDP) but in fact (2S,4S)-4-hydroxy-2,3,4,5-tetrahydrodipicolinic acid (HTPA), the product released by the DapA-catalyzed reaction.</text>
</comment>
<evidence type="ECO:0000256" key="2">
    <source>
        <dbReference type="ARBA" id="ARBA00022605"/>
    </source>
</evidence>
<feature type="binding site" evidence="12">
    <location>
        <begin position="145"/>
        <end position="146"/>
    </location>
    <ligand>
        <name>(S)-2,3,4,5-tetrahydrodipicolinate</name>
        <dbReference type="ChEBI" id="CHEBI:16845"/>
    </ligand>
</feature>
<dbReference type="InterPro" id="IPR000846">
    <property type="entry name" value="DapB_N"/>
</dbReference>
<dbReference type="PANTHER" id="PTHR20836">
    <property type="entry name" value="DIHYDRODIPICOLINATE REDUCTASE"/>
    <property type="match status" value="1"/>
</dbReference>
<evidence type="ECO:0000259" key="14">
    <source>
        <dbReference type="Pfam" id="PF05173"/>
    </source>
</evidence>
<evidence type="ECO:0000256" key="10">
    <source>
        <dbReference type="ARBA" id="ARBA00049080"/>
    </source>
</evidence>
<feature type="binding site" evidence="12">
    <location>
        <position position="136"/>
    </location>
    <ligand>
        <name>(S)-2,3,4,5-tetrahydrodipicolinate</name>
        <dbReference type="ChEBI" id="CHEBI:16845"/>
    </ligand>
</feature>
<dbReference type="PANTHER" id="PTHR20836:SF0">
    <property type="entry name" value="4-HYDROXY-TETRAHYDRODIPICOLINATE REDUCTASE 1, CHLOROPLASTIC-RELATED"/>
    <property type="match status" value="1"/>
</dbReference>
<comment type="subcellular location">
    <subcellularLocation>
        <location evidence="12">Cytoplasm</location>
    </subcellularLocation>
</comment>
<dbReference type="GO" id="GO:0016726">
    <property type="term" value="F:oxidoreductase activity, acting on CH or CH2 groups, NAD or NADP as acceptor"/>
    <property type="evidence" value="ECO:0007669"/>
    <property type="project" value="UniProtKB-UniRule"/>
</dbReference>
<dbReference type="GO" id="GO:0005829">
    <property type="term" value="C:cytosol"/>
    <property type="evidence" value="ECO:0007669"/>
    <property type="project" value="TreeGrafter"/>
</dbReference>
<proteinExistence type="inferred from homology"/>
<evidence type="ECO:0000256" key="12">
    <source>
        <dbReference type="HAMAP-Rule" id="MF_00102"/>
    </source>
</evidence>
<feature type="domain" description="Dihydrodipicolinate reductase C-terminal" evidence="14">
    <location>
        <begin position="106"/>
        <end position="249"/>
    </location>
</feature>
<keyword evidence="16" id="KW-1185">Reference proteome</keyword>
<evidence type="ECO:0000313" key="16">
    <source>
        <dbReference type="Proteomes" id="UP000650081"/>
    </source>
</evidence>
<evidence type="ECO:0000259" key="13">
    <source>
        <dbReference type="Pfam" id="PF01113"/>
    </source>
</evidence>
<dbReference type="Gene3D" id="3.30.360.10">
    <property type="entry name" value="Dihydrodipicolinate Reductase, domain 2"/>
    <property type="match status" value="1"/>
</dbReference>
<organism evidence="15 16">
    <name type="scientific">Neolewinella lacunae</name>
    <dbReference type="NCBI Taxonomy" id="1517758"/>
    <lineage>
        <taxon>Bacteria</taxon>
        <taxon>Pseudomonadati</taxon>
        <taxon>Bacteroidota</taxon>
        <taxon>Saprospiria</taxon>
        <taxon>Saprospirales</taxon>
        <taxon>Lewinellaceae</taxon>
        <taxon>Neolewinella</taxon>
    </lineage>
</organism>
<feature type="active site" description="Proton donor" evidence="12">
    <location>
        <position position="139"/>
    </location>
</feature>
<dbReference type="InterPro" id="IPR023940">
    <property type="entry name" value="DHDPR_bac"/>
</dbReference>
<protein>
    <recommendedName>
        <fullName evidence="9 12">4-hydroxy-tetrahydrodipicolinate reductase</fullName>
        <shortName evidence="12">HTPA reductase</shortName>
        <ecNumber evidence="9 12">1.17.1.8</ecNumber>
    </recommendedName>
</protein>
<dbReference type="GO" id="GO:0009089">
    <property type="term" value="P:lysine biosynthetic process via diaminopimelate"/>
    <property type="evidence" value="ECO:0007669"/>
    <property type="project" value="UniProtKB-UniRule"/>
</dbReference>
<dbReference type="GO" id="GO:0019877">
    <property type="term" value="P:diaminopimelate biosynthetic process"/>
    <property type="evidence" value="ECO:0007669"/>
    <property type="project" value="UniProtKB-UniRule"/>
</dbReference>
<dbReference type="GO" id="GO:0051287">
    <property type="term" value="F:NAD binding"/>
    <property type="evidence" value="ECO:0007669"/>
    <property type="project" value="UniProtKB-UniRule"/>
</dbReference>
<keyword evidence="6 12" id="KW-0520">NAD</keyword>
<evidence type="ECO:0000256" key="5">
    <source>
        <dbReference type="ARBA" id="ARBA00023002"/>
    </source>
</evidence>
<keyword evidence="2 12" id="KW-0028">Amino-acid biosynthesis</keyword>
<comment type="caution">
    <text evidence="15">The sequence shown here is derived from an EMBL/GenBank/DDBJ whole genome shotgun (WGS) entry which is preliminary data.</text>
</comment>
<dbReference type="AlphaFoldDB" id="A0A923PKP6"/>
<dbReference type="SUPFAM" id="SSF51735">
    <property type="entry name" value="NAD(P)-binding Rossmann-fold domains"/>
    <property type="match status" value="1"/>
</dbReference>
<feature type="binding site" evidence="12">
    <location>
        <position position="39"/>
    </location>
    <ligand>
        <name>NADP(+)</name>
        <dbReference type="ChEBI" id="CHEBI:58349"/>
    </ligand>
</feature>
<feature type="binding site" evidence="12">
    <location>
        <begin position="100"/>
        <end position="103"/>
    </location>
    <ligand>
        <name>NAD(+)</name>
        <dbReference type="ChEBI" id="CHEBI:57540"/>
    </ligand>
</feature>
<dbReference type="Pfam" id="PF05173">
    <property type="entry name" value="DapB_C"/>
    <property type="match status" value="1"/>
</dbReference>
<sequence length="251" mass="26576">MKIALLGYGKMGRFIEDLALAAGDEIVLRVDEANRASVRPQDLAAADVAIEFSRPEAAVGNIDLALAAGVPIVVGTTGWLAQLPQVSERVKAAEGALFWASNFSVGVNVFFAAARRTAELLNPYGTYQVSIEETHHLQKLDAPSGTAITLAETVAAALDAYAGWELSEVKSSVPQTQITAPASPATPVPIVSVREDAVPGTHHLSFDSTVDRLELRHTAHSRAGFAEGALAAARWLVGRRGVFSMPDLLNL</sequence>
<keyword evidence="12" id="KW-0963">Cytoplasm</keyword>
<evidence type="ECO:0000256" key="3">
    <source>
        <dbReference type="ARBA" id="ARBA00022857"/>
    </source>
</evidence>
<comment type="pathway">
    <text evidence="8 12">Amino-acid biosynthesis; L-lysine biosynthesis via DAP pathway; (S)-tetrahydrodipicolinate from L-aspartate: step 4/4.</text>
</comment>
<dbReference type="Pfam" id="PF01113">
    <property type="entry name" value="DapB_N"/>
    <property type="match status" value="1"/>
</dbReference>
<dbReference type="Gene3D" id="3.40.50.720">
    <property type="entry name" value="NAD(P)-binding Rossmann-like Domain"/>
    <property type="match status" value="1"/>
</dbReference>
<keyword evidence="3 12" id="KW-0521">NADP</keyword>
<feature type="binding site" evidence="12">
    <location>
        <begin position="75"/>
        <end position="77"/>
    </location>
    <ligand>
        <name>NAD(+)</name>
        <dbReference type="ChEBI" id="CHEBI:57540"/>
    </ligand>
</feature>
<accession>A0A923PKP6</accession>
<dbReference type="CDD" id="cd02274">
    <property type="entry name" value="DHDPR_N"/>
    <property type="match status" value="1"/>
</dbReference>
<evidence type="ECO:0000256" key="1">
    <source>
        <dbReference type="ARBA" id="ARBA00006642"/>
    </source>
</evidence>
<name>A0A923PKP6_9BACT</name>
<evidence type="ECO:0000256" key="6">
    <source>
        <dbReference type="ARBA" id="ARBA00023027"/>
    </source>
</evidence>
<comment type="function">
    <text evidence="12">Catalyzes the conversion of 4-hydroxy-tetrahydrodipicolinate (HTPA) to tetrahydrodipicolinate.</text>
</comment>
<dbReference type="PIRSF" id="PIRSF000161">
    <property type="entry name" value="DHPR"/>
    <property type="match status" value="1"/>
</dbReference>
<comment type="catalytic activity">
    <reaction evidence="10 12">
        <text>(S)-2,3,4,5-tetrahydrodipicolinate + NADP(+) + H2O = (2S,4S)-4-hydroxy-2,3,4,5-tetrahydrodipicolinate + NADPH + H(+)</text>
        <dbReference type="Rhea" id="RHEA:35331"/>
        <dbReference type="ChEBI" id="CHEBI:15377"/>
        <dbReference type="ChEBI" id="CHEBI:15378"/>
        <dbReference type="ChEBI" id="CHEBI:16845"/>
        <dbReference type="ChEBI" id="CHEBI:57783"/>
        <dbReference type="ChEBI" id="CHEBI:58349"/>
        <dbReference type="ChEBI" id="CHEBI:67139"/>
        <dbReference type="EC" id="1.17.1.8"/>
    </reaction>
</comment>
<comment type="catalytic activity">
    <reaction evidence="11 12">
        <text>(S)-2,3,4,5-tetrahydrodipicolinate + NAD(+) + H2O = (2S,4S)-4-hydroxy-2,3,4,5-tetrahydrodipicolinate + NADH + H(+)</text>
        <dbReference type="Rhea" id="RHEA:35323"/>
        <dbReference type="ChEBI" id="CHEBI:15377"/>
        <dbReference type="ChEBI" id="CHEBI:15378"/>
        <dbReference type="ChEBI" id="CHEBI:16845"/>
        <dbReference type="ChEBI" id="CHEBI:57540"/>
        <dbReference type="ChEBI" id="CHEBI:57945"/>
        <dbReference type="ChEBI" id="CHEBI:67139"/>
        <dbReference type="EC" id="1.17.1.8"/>
    </reaction>
</comment>
<comment type="caution">
    <text evidence="12">Lacks conserved residue(s) required for the propagation of feature annotation.</text>
</comment>
<reference evidence="15" key="1">
    <citation type="submission" date="2020-08" db="EMBL/GenBank/DDBJ databases">
        <title>Lewinella bacteria from marine environments.</title>
        <authorList>
            <person name="Zhong Y."/>
        </authorList>
    </citation>
    <scope>NUCLEOTIDE SEQUENCE</scope>
    <source>
        <strain evidence="15">KCTC 42187</strain>
    </source>
</reference>
<feature type="domain" description="Dihydrodipicolinate reductase N-terminal" evidence="13">
    <location>
        <begin position="1"/>
        <end position="103"/>
    </location>
</feature>
<dbReference type="EMBL" id="JACSIT010000097">
    <property type="protein sequence ID" value="MBC6994325.1"/>
    <property type="molecule type" value="Genomic_DNA"/>
</dbReference>
<dbReference type="HAMAP" id="MF_00102">
    <property type="entry name" value="DapB"/>
    <property type="match status" value="1"/>
</dbReference>
<evidence type="ECO:0000256" key="7">
    <source>
        <dbReference type="ARBA" id="ARBA00023154"/>
    </source>
</evidence>
<dbReference type="NCBIfam" id="TIGR00036">
    <property type="entry name" value="dapB"/>
    <property type="match status" value="1"/>
</dbReference>
<gene>
    <name evidence="12 15" type="primary">dapB</name>
    <name evidence="15" type="ORF">H9S92_09135</name>
</gene>
<keyword evidence="4 12" id="KW-0220">Diaminopimelate biosynthesis</keyword>
<keyword evidence="7 12" id="KW-0457">Lysine biosynthesis</keyword>
<dbReference type="InterPro" id="IPR036291">
    <property type="entry name" value="NAD(P)-bd_dom_sf"/>
</dbReference>
<dbReference type="SUPFAM" id="SSF55347">
    <property type="entry name" value="Glyceraldehyde-3-phosphate dehydrogenase-like, C-terminal domain"/>
    <property type="match status" value="1"/>
</dbReference>
<dbReference type="GO" id="GO:0008839">
    <property type="term" value="F:4-hydroxy-tetrahydrodipicolinate reductase"/>
    <property type="evidence" value="ECO:0007669"/>
    <property type="project" value="UniProtKB-UniRule"/>
</dbReference>
<evidence type="ECO:0000256" key="11">
    <source>
        <dbReference type="ARBA" id="ARBA00049396"/>
    </source>
</evidence>
<dbReference type="EC" id="1.17.1.8" evidence="9 12"/>
<dbReference type="RefSeq" id="WP_187466405.1">
    <property type="nucleotide sequence ID" value="NZ_JACSIT010000097.1"/>
</dbReference>
<comment type="similarity">
    <text evidence="1 12">Belongs to the DapB family.</text>
</comment>
<comment type="subunit">
    <text evidence="12">Homotetramer.</text>
</comment>
<dbReference type="InterPro" id="IPR022663">
    <property type="entry name" value="DapB_C"/>
</dbReference>
<dbReference type="Proteomes" id="UP000650081">
    <property type="component" value="Unassembled WGS sequence"/>
</dbReference>
<evidence type="ECO:0000313" key="15">
    <source>
        <dbReference type="EMBL" id="MBC6994325.1"/>
    </source>
</evidence>
<feature type="active site" description="Proton donor/acceptor" evidence="12">
    <location>
        <position position="135"/>
    </location>
</feature>
<evidence type="ECO:0000256" key="8">
    <source>
        <dbReference type="ARBA" id="ARBA00037922"/>
    </source>
</evidence>
<keyword evidence="5 12" id="KW-0560">Oxidoreductase</keyword>
<evidence type="ECO:0000256" key="4">
    <source>
        <dbReference type="ARBA" id="ARBA00022915"/>
    </source>
</evidence>
<evidence type="ECO:0000256" key="9">
    <source>
        <dbReference type="ARBA" id="ARBA00038983"/>
    </source>
</evidence>
<dbReference type="GO" id="GO:0050661">
    <property type="term" value="F:NADP binding"/>
    <property type="evidence" value="ECO:0007669"/>
    <property type="project" value="UniProtKB-UniRule"/>
</dbReference>